<feature type="region of interest" description="Disordered" evidence="1">
    <location>
        <begin position="44"/>
        <end position="90"/>
    </location>
</feature>
<keyword evidence="3" id="KW-1185">Reference proteome</keyword>
<feature type="non-terminal residue" evidence="2">
    <location>
        <position position="1"/>
    </location>
</feature>
<dbReference type="EMBL" id="NMUH01000814">
    <property type="protein sequence ID" value="MQL85189.1"/>
    <property type="molecule type" value="Genomic_DNA"/>
</dbReference>
<evidence type="ECO:0000256" key="1">
    <source>
        <dbReference type="SAM" id="MobiDB-lite"/>
    </source>
</evidence>
<dbReference type="Proteomes" id="UP000652761">
    <property type="component" value="Unassembled WGS sequence"/>
</dbReference>
<name>A0A843V073_COLES</name>
<accession>A0A843V073</accession>
<comment type="caution">
    <text evidence="2">The sequence shown here is derived from an EMBL/GenBank/DDBJ whole genome shotgun (WGS) entry which is preliminary data.</text>
</comment>
<evidence type="ECO:0000313" key="2">
    <source>
        <dbReference type="EMBL" id="MQL85189.1"/>
    </source>
</evidence>
<gene>
    <name evidence="2" type="ORF">Taro_017710</name>
</gene>
<protein>
    <submittedName>
        <fullName evidence="2">Uncharacterized protein</fullName>
    </submittedName>
</protein>
<dbReference type="AlphaFoldDB" id="A0A843V073"/>
<evidence type="ECO:0000313" key="3">
    <source>
        <dbReference type="Proteomes" id="UP000652761"/>
    </source>
</evidence>
<sequence length="127" mass="14065">PPKPSQHKNNFARTAAAMVAAFSPQLSRLPYPSQSIPSTTCVSPGDLLLPIRPPLSPSARSLRRHPHPPSSATGNPTRRHHHNPHRCSRKALRETHCGKHQDLGGLFFDLYTVLIEQATFLFLDAHV</sequence>
<organism evidence="2 3">
    <name type="scientific">Colocasia esculenta</name>
    <name type="common">Wild taro</name>
    <name type="synonym">Arum esculentum</name>
    <dbReference type="NCBI Taxonomy" id="4460"/>
    <lineage>
        <taxon>Eukaryota</taxon>
        <taxon>Viridiplantae</taxon>
        <taxon>Streptophyta</taxon>
        <taxon>Embryophyta</taxon>
        <taxon>Tracheophyta</taxon>
        <taxon>Spermatophyta</taxon>
        <taxon>Magnoliopsida</taxon>
        <taxon>Liliopsida</taxon>
        <taxon>Araceae</taxon>
        <taxon>Aroideae</taxon>
        <taxon>Colocasieae</taxon>
        <taxon>Colocasia</taxon>
    </lineage>
</organism>
<feature type="compositionally biased region" description="Basic residues" evidence="1">
    <location>
        <begin position="77"/>
        <end position="90"/>
    </location>
</feature>
<proteinExistence type="predicted"/>
<reference evidence="2" key="1">
    <citation type="submission" date="2017-07" db="EMBL/GenBank/DDBJ databases">
        <title>Taro Niue Genome Assembly and Annotation.</title>
        <authorList>
            <person name="Atibalentja N."/>
            <person name="Keating K."/>
            <person name="Fields C.J."/>
        </authorList>
    </citation>
    <scope>NUCLEOTIDE SEQUENCE</scope>
    <source>
        <strain evidence="2">Niue_2</strain>
        <tissue evidence="2">Leaf</tissue>
    </source>
</reference>